<dbReference type="GO" id="GO:0016747">
    <property type="term" value="F:acyltransferase activity, transferring groups other than amino-acyl groups"/>
    <property type="evidence" value="ECO:0007669"/>
    <property type="project" value="InterPro"/>
</dbReference>
<feature type="domain" description="N-acetyltransferase" evidence="1">
    <location>
        <begin position="8"/>
        <end position="158"/>
    </location>
</feature>
<dbReference type="SUPFAM" id="SSF55729">
    <property type="entry name" value="Acyl-CoA N-acyltransferases (Nat)"/>
    <property type="match status" value="1"/>
</dbReference>
<accession>A0A382ZAU3</accession>
<proteinExistence type="predicted"/>
<dbReference type="InterPro" id="IPR000182">
    <property type="entry name" value="GNAT_dom"/>
</dbReference>
<dbReference type="AlphaFoldDB" id="A0A382ZAU3"/>
<sequence>MGVNNNNITIRPPSVNCGVVCEKILRALPDWFGIEESLIQYVKDANTMPTIIVKNDDDAVGFLTIKKHFSETAEIHCMGILPQYHRKGIGKLLIKELENNLKNDGFKILQVKTISEESACKFYAKTREFYKSVGFIPLEVFPKLWDESNPCLQLVKQL</sequence>
<dbReference type="InterPro" id="IPR016181">
    <property type="entry name" value="Acyl_CoA_acyltransferase"/>
</dbReference>
<gene>
    <name evidence="2" type="ORF">METZ01_LOCUS445466</name>
</gene>
<evidence type="ECO:0000259" key="1">
    <source>
        <dbReference type="PROSITE" id="PS51186"/>
    </source>
</evidence>
<reference evidence="2" key="1">
    <citation type="submission" date="2018-05" db="EMBL/GenBank/DDBJ databases">
        <authorList>
            <person name="Lanie J.A."/>
            <person name="Ng W.-L."/>
            <person name="Kazmierczak K.M."/>
            <person name="Andrzejewski T.M."/>
            <person name="Davidsen T.M."/>
            <person name="Wayne K.J."/>
            <person name="Tettelin H."/>
            <person name="Glass J.I."/>
            <person name="Rusch D."/>
            <person name="Podicherti R."/>
            <person name="Tsui H.-C.T."/>
            <person name="Winkler M.E."/>
        </authorList>
    </citation>
    <scope>NUCLEOTIDE SEQUENCE</scope>
</reference>
<dbReference type="PROSITE" id="PS51186">
    <property type="entry name" value="GNAT"/>
    <property type="match status" value="1"/>
</dbReference>
<dbReference type="Gene3D" id="3.40.630.30">
    <property type="match status" value="1"/>
</dbReference>
<organism evidence="2">
    <name type="scientific">marine metagenome</name>
    <dbReference type="NCBI Taxonomy" id="408172"/>
    <lineage>
        <taxon>unclassified sequences</taxon>
        <taxon>metagenomes</taxon>
        <taxon>ecological metagenomes</taxon>
    </lineage>
</organism>
<dbReference type="EMBL" id="UINC01182411">
    <property type="protein sequence ID" value="SVD92612.1"/>
    <property type="molecule type" value="Genomic_DNA"/>
</dbReference>
<evidence type="ECO:0000313" key="2">
    <source>
        <dbReference type="EMBL" id="SVD92612.1"/>
    </source>
</evidence>
<protein>
    <recommendedName>
        <fullName evidence="1">N-acetyltransferase domain-containing protein</fullName>
    </recommendedName>
</protein>
<name>A0A382ZAU3_9ZZZZ</name>
<dbReference type="Pfam" id="PF00583">
    <property type="entry name" value="Acetyltransf_1"/>
    <property type="match status" value="1"/>
</dbReference>
<dbReference type="CDD" id="cd04301">
    <property type="entry name" value="NAT_SF"/>
    <property type="match status" value="1"/>
</dbReference>